<evidence type="ECO:0000313" key="9">
    <source>
        <dbReference type="Proteomes" id="UP000094527"/>
    </source>
</evidence>
<dbReference type="InterPro" id="IPR020846">
    <property type="entry name" value="MFS_dom"/>
</dbReference>
<evidence type="ECO:0000259" key="7">
    <source>
        <dbReference type="PROSITE" id="PS50850"/>
    </source>
</evidence>
<evidence type="ECO:0000313" key="8">
    <source>
        <dbReference type="EMBL" id="ODN01717.1"/>
    </source>
</evidence>
<feature type="transmembrane region" description="Helical" evidence="6">
    <location>
        <begin position="286"/>
        <end position="306"/>
    </location>
</feature>
<feature type="transmembrane region" description="Helical" evidence="6">
    <location>
        <begin position="202"/>
        <end position="220"/>
    </location>
</feature>
<dbReference type="PANTHER" id="PTHR24064">
    <property type="entry name" value="SOLUTE CARRIER FAMILY 22 MEMBER"/>
    <property type="match status" value="1"/>
</dbReference>
<dbReference type="Gene3D" id="1.20.1250.20">
    <property type="entry name" value="MFS general substrate transporter like domains"/>
    <property type="match status" value="1"/>
</dbReference>
<dbReference type="InterPro" id="IPR036259">
    <property type="entry name" value="MFS_trans_sf"/>
</dbReference>
<feature type="transmembrane region" description="Helical" evidence="6">
    <location>
        <begin position="256"/>
        <end position="274"/>
    </location>
</feature>
<comment type="caution">
    <text evidence="8">The sequence shown here is derived from an EMBL/GenBank/DDBJ whole genome shotgun (WGS) entry which is preliminary data.</text>
</comment>
<gene>
    <name evidence="8" type="ORF">Ocin01_04955</name>
</gene>
<feature type="transmembrane region" description="Helical" evidence="6">
    <location>
        <begin position="229"/>
        <end position="250"/>
    </location>
</feature>
<dbReference type="InterPro" id="IPR005828">
    <property type="entry name" value="MFS_sugar_transport-like"/>
</dbReference>
<feature type="region of interest" description="Disordered" evidence="5">
    <location>
        <begin position="1"/>
        <end position="34"/>
    </location>
</feature>
<feature type="transmembrane region" description="Helical" evidence="6">
    <location>
        <begin position="466"/>
        <end position="483"/>
    </location>
</feature>
<organism evidence="8 9">
    <name type="scientific">Orchesella cincta</name>
    <name type="common">Springtail</name>
    <name type="synonym">Podura cincta</name>
    <dbReference type="NCBI Taxonomy" id="48709"/>
    <lineage>
        <taxon>Eukaryota</taxon>
        <taxon>Metazoa</taxon>
        <taxon>Ecdysozoa</taxon>
        <taxon>Arthropoda</taxon>
        <taxon>Hexapoda</taxon>
        <taxon>Collembola</taxon>
        <taxon>Entomobryomorpha</taxon>
        <taxon>Entomobryoidea</taxon>
        <taxon>Orchesellidae</taxon>
        <taxon>Orchesellinae</taxon>
        <taxon>Orchesella</taxon>
    </lineage>
</organism>
<feature type="transmembrane region" description="Helical" evidence="6">
    <location>
        <begin position="550"/>
        <end position="571"/>
    </location>
</feature>
<feature type="transmembrane region" description="Helical" evidence="6">
    <location>
        <begin position="90"/>
        <end position="114"/>
    </location>
</feature>
<evidence type="ECO:0000256" key="1">
    <source>
        <dbReference type="ARBA" id="ARBA00004141"/>
    </source>
</evidence>
<reference evidence="8 9" key="1">
    <citation type="journal article" date="2016" name="Genome Biol. Evol.">
        <title>Gene Family Evolution Reflects Adaptation to Soil Environmental Stressors in the Genome of the Collembolan Orchesella cincta.</title>
        <authorList>
            <person name="Faddeeva-Vakhrusheva A."/>
            <person name="Derks M.F."/>
            <person name="Anvar S.Y."/>
            <person name="Agamennone V."/>
            <person name="Suring W."/>
            <person name="Smit S."/>
            <person name="van Straalen N.M."/>
            <person name="Roelofs D."/>
        </authorList>
    </citation>
    <scope>NUCLEOTIDE SEQUENCE [LARGE SCALE GENOMIC DNA]</scope>
    <source>
        <tissue evidence="8">Mixed pool</tissue>
    </source>
</reference>
<dbReference type="GO" id="GO:0016020">
    <property type="term" value="C:membrane"/>
    <property type="evidence" value="ECO:0007669"/>
    <property type="project" value="UniProtKB-SubCell"/>
</dbReference>
<feature type="transmembrane region" description="Helical" evidence="6">
    <location>
        <begin position="404"/>
        <end position="421"/>
    </location>
</feature>
<evidence type="ECO:0000256" key="3">
    <source>
        <dbReference type="ARBA" id="ARBA00022989"/>
    </source>
</evidence>
<dbReference type="EMBL" id="LJIJ01000141">
    <property type="protein sequence ID" value="ODN01717.1"/>
    <property type="molecule type" value="Genomic_DNA"/>
</dbReference>
<feature type="transmembrane region" description="Helical" evidence="6">
    <location>
        <begin position="522"/>
        <end position="544"/>
    </location>
</feature>
<evidence type="ECO:0000256" key="4">
    <source>
        <dbReference type="ARBA" id="ARBA00023136"/>
    </source>
</evidence>
<proteinExistence type="predicted"/>
<keyword evidence="4 6" id="KW-0472">Membrane</keyword>
<evidence type="ECO:0000256" key="5">
    <source>
        <dbReference type="SAM" id="MobiDB-lite"/>
    </source>
</evidence>
<evidence type="ECO:0000256" key="2">
    <source>
        <dbReference type="ARBA" id="ARBA00022692"/>
    </source>
</evidence>
<dbReference type="AlphaFoldDB" id="A0A1D2N907"/>
<dbReference type="GO" id="GO:0022857">
    <property type="term" value="F:transmembrane transporter activity"/>
    <property type="evidence" value="ECO:0007669"/>
    <property type="project" value="InterPro"/>
</dbReference>
<keyword evidence="2 6" id="KW-0812">Transmembrane</keyword>
<feature type="domain" description="Major facilitator superfamily (MFS) profile" evidence="7">
    <location>
        <begin position="149"/>
        <end position="576"/>
    </location>
</feature>
<evidence type="ECO:0000256" key="6">
    <source>
        <dbReference type="SAM" id="Phobius"/>
    </source>
</evidence>
<sequence length="620" mass="69326">MDDSSGTNRKRTGDEDVYYGYLNSSNSKLDGNVKLEEMEPLNKEDHQNENGNNNFHSFTSISKAKDGQKKCGDFEEILEVVGSQGRFQKILLYAVLCPIVTVSPFLVLNTVFMWDIPNHFCHVPGKDPDMSIEEWKNLTLPFEKGPDQLLRHSQCKMFENGTSGKEIKCQFGWEYDKTDYESTIPSEFDWVCDRDHYATDCFTWGSVGSAVGTILFGIMADKYGRKPTFFLACFVNVLFKTVSLFVAHRYMVYKTLQFLGGFAFPALFSMPALISAEISGTTYRSWIYAVTWMIWVVGNSLIPFVAMICRGWFVFGCVAVVPGFFLFLYIWMVDESPRWLISVGKTERAIQIILKIARTNGIAVEPDVIDRMVQELAAKQKKEAEGQSLGVWTLFSRFQLAKNTVMLITAWTMNALLYYGVTLNATHMAGNTFLNYFLLSIIELPGGWLAGKLVETTGRRWTQSAFFLLCTLSCLLCAVAVAYPNSSLVVIIGALGIKFGVTIASLVVYLQGTEIFPTMLRSTGSGLASTVSSCVGIFGPYIVYSGTVHVSFPYAILCICSFIGLVSATCLPETFRQPLPESIQDANKFGKGQKFWSYLPQQQESGSDVKKRGSSMCEKF</sequence>
<dbReference type="OMA" id="WICNTIP"/>
<name>A0A1D2N907_ORCCI</name>
<keyword evidence="9" id="KW-1185">Reference proteome</keyword>
<keyword evidence="3 6" id="KW-1133">Transmembrane helix</keyword>
<dbReference type="Pfam" id="PF00083">
    <property type="entry name" value="Sugar_tr"/>
    <property type="match status" value="1"/>
</dbReference>
<protein>
    <submittedName>
        <fullName evidence="8">Organic cation transporter 1</fullName>
    </submittedName>
</protein>
<feature type="transmembrane region" description="Helical" evidence="6">
    <location>
        <begin position="433"/>
        <end position="454"/>
    </location>
</feature>
<dbReference type="PROSITE" id="PS50850">
    <property type="entry name" value="MFS"/>
    <property type="match status" value="1"/>
</dbReference>
<feature type="transmembrane region" description="Helical" evidence="6">
    <location>
        <begin position="312"/>
        <end position="332"/>
    </location>
</feature>
<accession>A0A1D2N907</accession>
<comment type="subcellular location">
    <subcellularLocation>
        <location evidence="1">Membrane</location>
        <topology evidence="1">Multi-pass membrane protein</topology>
    </subcellularLocation>
</comment>
<feature type="transmembrane region" description="Helical" evidence="6">
    <location>
        <begin position="489"/>
        <end position="510"/>
    </location>
</feature>
<dbReference type="OrthoDB" id="5296287at2759"/>
<dbReference type="STRING" id="48709.A0A1D2N907"/>
<dbReference type="SUPFAM" id="SSF103473">
    <property type="entry name" value="MFS general substrate transporter"/>
    <property type="match status" value="1"/>
</dbReference>
<dbReference type="Proteomes" id="UP000094527">
    <property type="component" value="Unassembled WGS sequence"/>
</dbReference>